<accession>A0A023BRK9</accession>
<dbReference type="OrthoDB" id="1163057at2"/>
<keyword evidence="1" id="KW-0812">Transmembrane</keyword>
<dbReference type="Proteomes" id="UP000023541">
    <property type="component" value="Unassembled WGS sequence"/>
</dbReference>
<feature type="transmembrane region" description="Helical" evidence="1">
    <location>
        <begin position="66"/>
        <end position="91"/>
    </location>
</feature>
<dbReference type="STRING" id="1317122.ATO12_20975"/>
<name>A0A023BRK9_9FLAO</name>
<keyword evidence="1" id="KW-1133">Transmembrane helix</keyword>
<dbReference type="AlphaFoldDB" id="A0A023BRK9"/>
<protein>
    <submittedName>
        <fullName evidence="2">Uncharacterized protein</fullName>
    </submittedName>
</protein>
<gene>
    <name evidence="2" type="ORF">ATO12_20975</name>
</gene>
<proteinExistence type="predicted"/>
<keyword evidence="3" id="KW-1185">Reference proteome</keyword>
<dbReference type="RefSeq" id="WP_034243803.1">
    <property type="nucleotide sequence ID" value="NZ_AQRA01000007.1"/>
</dbReference>
<evidence type="ECO:0000256" key="1">
    <source>
        <dbReference type="SAM" id="Phobius"/>
    </source>
</evidence>
<dbReference type="eggNOG" id="ENOG5032HRS">
    <property type="taxonomic scope" value="Bacteria"/>
</dbReference>
<reference evidence="2 3" key="1">
    <citation type="submission" date="2014-04" db="EMBL/GenBank/DDBJ databases">
        <title>Aquimarina sp. 22II-S11-z7 Genome Sequencing.</title>
        <authorList>
            <person name="Lai Q."/>
        </authorList>
    </citation>
    <scope>NUCLEOTIDE SEQUENCE [LARGE SCALE GENOMIC DNA]</scope>
    <source>
        <strain evidence="2 3">22II-S11-z7</strain>
    </source>
</reference>
<evidence type="ECO:0000313" key="2">
    <source>
        <dbReference type="EMBL" id="EZH72612.1"/>
    </source>
</evidence>
<organism evidence="2 3">
    <name type="scientific">Aquimarina atlantica</name>
    <dbReference type="NCBI Taxonomy" id="1317122"/>
    <lineage>
        <taxon>Bacteria</taxon>
        <taxon>Pseudomonadati</taxon>
        <taxon>Bacteroidota</taxon>
        <taxon>Flavobacteriia</taxon>
        <taxon>Flavobacteriales</taxon>
        <taxon>Flavobacteriaceae</taxon>
        <taxon>Aquimarina</taxon>
    </lineage>
</organism>
<sequence length="114" mass="12811">MARKIEITAEKTLTKEVLKDYLDTIFSPFGYEVYLSSLIGADVVIKKSNWIGASVKLKTKSDKNHIVISGFAPSTMARILVSGILPILILLPKWLRFEKEIEGIIKEDQAIFNT</sequence>
<keyword evidence="1" id="KW-0472">Membrane</keyword>
<comment type="caution">
    <text evidence="2">The sequence shown here is derived from an EMBL/GenBank/DDBJ whole genome shotgun (WGS) entry which is preliminary data.</text>
</comment>
<evidence type="ECO:0000313" key="3">
    <source>
        <dbReference type="Proteomes" id="UP000023541"/>
    </source>
</evidence>
<dbReference type="EMBL" id="AQRA01000007">
    <property type="protein sequence ID" value="EZH72612.1"/>
    <property type="molecule type" value="Genomic_DNA"/>
</dbReference>